<feature type="transmembrane region" description="Helical" evidence="3">
    <location>
        <begin position="114"/>
        <end position="136"/>
    </location>
</feature>
<evidence type="ECO:0000256" key="3">
    <source>
        <dbReference type="SAM" id="Phobius"/>
    </source>
</evidence>
<feature type="transmembrane region" description="Helical" evidence="3">
    <location>
        <begin position="380"/>
        <end position="401"/>
    </location>
</feature>
<dbReference type="STRING" id="284581.AMD01_19785"/>
<name>A0A0M0KS10_9BACI</name>
<dbReference type="InterPro" id="IPR050375">
    <property type="entry name" value="MFS_TsgA-like"/>
</dbReference>
<dbReference type="PATRIC" id="fig|284581.3.peg.4346"/>
<dbReference type="GO" id="GO:0005886">
    <property type="term" value="C:plasma membrane"/>
    <property type="evidence" value="ECO:0007669"/>
    <property type="project" value="UniProtKB-SubCell"/>
</dbReference>
<dbReference type="InterPro" id="IPR005275">
    <property type="entry name" value="Lfuc_symporter_FucP"/>
</dbReference>
<evidence type="ECO:0000256" key="1">
    <source>
        <dbReference type="ARBA" id="ARBA00004429"/>
    </source>
</evidence>
<comment type="caution">
    <text evidence="4">The sequence shown here is derived from an EMBL/GenBank/DDBJ whole genome shotgun (WGS) entry which is preliminary data.</text>
</comment>
<gene>
    <name evidence="4" type="ORF">AMD01_19785</name>
</gene>
<keyword evidence="3" id="KW-0472">Membrane</keyword>
<sequence length="450" mass="50087">MLCVRNEQLIQLSDGYLNRTPIFQFILLSMLFPLWAVAASLNDILITQFKHVFELSDFASALVQSAFYGGYFLVAIPASIVIKKTTYKFAIITGLLFYIVGCTLFYPASHMATYTMFLFAIFSIAIGLGFLETAANTYSSMIGPRQYSILRLNISQTFYPLGSIAGILLGKYLVFQEGASLEAQMAKMSPTEAQAFGLQMLQHTLQPYKYIIFVLVGVLILFILTKFPVCKPVASQKGSSQKSAKVMDTLKYLSSNARFRKGIVAQFLYVGMQVTVWSFTIRLALDLNPDINERTASNFMVYSFAAFFVGKFIANFLMTRFSSSTVLFAYSIIGSGLMVYVMLVPNMTAVYAAIGVSMLFGPCWATIYAETLEVVKEKRYTEMAGAILVMSIVGGAFIPALQEFVSDKLGSMQMAFIVSLGCFVYIGFYFFGEMKKQKSVQPAKKMEIVQ</sequence>
<dbReference type="PANTHER" id="PTHR43702:SF11">
    <property type="entry name" value="L-FUCOSE-PROTON SYMPORTER"/>
    <property type="match status" value="1"/>
</dbReference>
<dbReference type="InterPro" id="IPR036259">
    <property type="entry name" value="MFS_trans_sf"/>
</dbReference>
<feature type="transmembrane region" description="Helical" evidence="3">
    <location>
        <begin position="210"/>
        <end position="229"/>
    </location>
</feature>
<dbReference type="CDD" id="cd17394">
    <property type="entry name" value="MFS_FucP_like"/>
    <property type="match status" value="1"/>
</dbReference>
<proteinExistence type="predicted"/>
<accession>A0A0M0KS10</accession>
<dbReference type="AlphaFoldDB" id="A0A0M0KS10"/>
<keyword evidence="5" id="KW-1185">Reference proteome</keyword>
<feature type="transmembrane region" description="Helical" evidence="3">
    <location>
        <begin position="413"/>
        <end position="431"/>
    </location>
</feature>
<dbReference type="NCBIfam" id="TIGR00885">
    <property type="entry name" value="fucP"/>
    <property type="match status" value="1"/>
</dbReference>
<comment type="subcellular location">
    <subcellularLocation>
        <location evidence="1">Cell inner membrane</location>
        <topology evidence="1">Multi-pass membrane protein</topology>
    </subcellularLocation>
</comment>
<dbReference type="InterPro" id="IPR011701">
    <property type="entry name" value="MFS"/>
</dbReference>
<keyword evidence="3" id="KW-0812">Transmembrane</keyword>
<keyword evidence="3" id="KW-1133">Transmembrane helix</keyword>
<feature type="transmembrane region" description="Helical" evidence="3">
    <location>
        <begin position="157"/>
        <end position="175"/>
    </location>
</feature>
<dbReference type="PANTHER" id="PTHR43702">
    <property type="entry name" value="L-FUCOSE-PROTON SYMPORTER"/>
    <property type="match status" value="1"/>
</dbReference>
<dbReference type="EMBL" id="LILC01000030">
    <property type="protein sequence ID" value="KOO41183.1"/>
    <property type="molecule type" value="Genomic_DNA"/>
</dbReference>
<evidence type="ECO:0000313" key="5">
    <source>
        <dbReference type="Proteomes" id="UP000037558"/>
    </source>
</evidence>
<feature type="transmembrane region" description="Helical" evidence="3">
    <location>
        <begin position="21"/>
        <end position="41"/>
    </location>
</feature>
<organism evidence="4 5">
    <name type="scientific">Priestia koreensis</name>
    <dbReference type="NCBI Taxonomy" id="284581"/>
    <lineage>
        <taxon>Bacteria</taxon>
        <taxon>Bacillati</taxon>
        <taxon>Bacillota</taxon>
        <taxon>Bacilli</taxon>
        <taxon>Bacillales</taxon>
        <taxon>Bacillaceae</taxon>
        <taxon>Priestia</taxon>
    </lineage>
</organism>
<reference evidence="5" key="1">
    <citation type="submission" date="2015-08" db="EMBL/GenBank/DDBJ databases">
        <title>Fjat-14210 dsm16467.</title>
        <authorList>
            <person name="Liu B."/>
            <person name="Wang J."/>
            <person name="Zhu Y."/>
            <person name="Liu G."/>
            <person name="Chen Q."/>
            <person name="Chen Z."/>
            <person name="Lan J."/>
            <person name="Che J."/>
            <person name="Ge C."/>
            <person name="Shi H."/>
            <person name="Pan Z."/>
            <person name="Liu X."/>
        </authorList>
    </citation>
    <scope>NUCLEOTIDE SEQUENCE [LARGE SCALE GENOMIC DNA]</scope>
    <source>
        <strain evidence="5">DSM 16467</strain>
    </source>
</reference>
<evidence type="ECO:0000256" key="2">
    <source>
        <dbReference type="ARBA" id="ARBA00022475"/>
    </source>
</evidence>
<feature type="transmembrane region" description="Helical" evidence="3">
    <location>
        <begin position="89"/>
        <end position="108"/>
    </location>
</feature>
<feature type="transmembrane region" description="Helical" evidence="3">
    <location>
        <begin position="349"/>
        <end position="368"/>
    </location>
</feature>
<feature type="transmembrane region" description="Helical" evidence="3">
    <location>
        <begin position="262"/>
        <end position="279"/>
    </location>
</feature>
<dbReference type="SUPFAM" id="SSF103473">
    <property type="entry name" value="MFS general substrate transporter"/>
    <property type="match status" value="1"/>
</dbReference>
<dbReference type="GO" id="GO:0015535">
    <property type="term" value="F:fucose:proton symporter activity"/>
    <property type="evidence" value="ECO:0007669"/>
    <property type="project" value="InterPro"/>
</dbReference>
<dbReference type="OrthoDB" id="9795150at2"/>
<dbReference type="Pfam" id="PF07690">
    <property type="entry name" value="MFS_1"/>
    <property type="match status" value="1"/>
</dbReference>
<feature type="transmembrane region" description="Helical" evidence="3">
    <location>
        <begin position="61"/>
        <end position="82"/>
    </location>
</feature>
<protein>
    <submittedName>
        <fullName evidence="4">Sugar:proton symporter</fullName>
    </submittedName>
</protein>
<feature type="transmembrane region" description="Helical" evidence="3">
    <location>
        <begin position="325"/>
        <end position="343"/>
    </location>
</feature>
<keyword evidence="2" id="KW-1003">Cell membrane</keyword>
<dbReference type="Gene3D" id="1.20.1250.20">
    <property type="entry name" value="MFS general substrate transporter like domains"/>
    <property type="match status" value="2"/>
</dbReference>
<feature type="transmembrane region" description="Helical" evidence="3">
    <location>
        <begin position="299"/>
        <end position="318"/>
    </location>
</feature>
<evidence type="ECO:0000313" key="4">
    <source>
        <dbReference type="EMBL" id="KOO41183.1"/>
    </source>
</evidence>
<dbReference type="Proteomes" id="UP000037558">
    <property type="component" value="Unassembled WGS sequence"/>
</dbReference>